<dbReference type="Proteomes" id="UP000612362">
    <property type="component" value="Unassembled WGS sequence"/>
</dbReference>
<sequence>MEKEAALAILEALVDGLNPYTNERLPQESPFVHSSTKRALQMAVVALEATGVPSQKELAEDRWAIPLLCYSSPFFPYHTF</sequence>
<evidence type="ECO:0000313" key="2">
    <source>
        <dbReference type="Proteomes" id="UP000612362"/>
    </source>
</evidence>
<accession>A0A8J3MUY5</accession>
<name>A0A8J3MUY5_9CHLR</name>
<reference evidence="1" key="1">
    <citation type="submission" date="2020-10" db="EMBL/GenBank/DDBJ databases">
        <title>Taxonomic study of unclassified bacteria belonging to the class Ktedonobacteria.</title>
        <authorList>
            <person name="Yabe S."/>
            <person name="Wang C.M."/>
            <person name="Zheng Y."/>
            <person name="Sakai Y."/>
            <person name="Cavaletti L."/>
            <person name="Monciardini P."/>
            <person name="Donadio S."/>
        </authorList>
    </citation>
    <scope>NUCLEOTIDE SEQUENCE</scope>
    <source>
        <strain evidence="1">SOSP1-1</strain>
    </source>
</reference>
<dbReference type="AlphaFoldDB" id="A0A8J3MUY5"/>
<protein>
    <submittedName>
        <fullName evidence="1">Uncharacterized protein</fullName>
    </submittedName>
</protein>
<comment type="caution">
    <text evidence="1">The sequence shown here is derived from an EMBL/GenBank/DDBJ whole genome shotgun (WGS) entry which is preliminary data.</text>
</comment>
<gene>
    <name evidence="1" type="ORF">KSX_40680</name>
</gene>
<dbReference type="RefSeq" id="WP_220195323.1">
    <property type="nucleotide sequence ID" value="NZ_BNJF01000002.1"/>
</dbReference>
<keyword evidence="2" id="KW-1185">Reference proteome</keyword>
<evidence type="ECO:0000313" key="1">
    <source>
        <dbReference type="EMBL" id="GHO45905.1"/>
    </source>
</evidence>
<dbReference type="EMBL" id="BNJF01000002">
    <property type="protein sequence ID" value="GHO45905.1"/>
    <property type="molecule type" value="Genomic_DNA"/>
</dbReference>
<organism evidence="1 2">
    <name type="scientific">Ktedonospora formicarum</name>
    <dbReference type="NCBI Taxonomy" id="2778364"/>
    <lineage>
        <taxon>Bacteria</taxon>
        <taxon>Bacillati</taxon>
        <taxon>Chloroflexota</taxon>
        <taxon>Ktedonobacteria</taxon>
        <taxon>Ktedonobacterales</taxon>
        <taxon>Ktedonobacteraceae</taxon>
        <taxon>Ktedonospora</taxon>
    </lineage>
</organism>
<proteinExistence type="predicted"/>